<dbReference type="GO" id="GO:0005737">
    <property type="term" value="C:cytoplasm"/>
    <property type="evidence" value="ECO:0007669"/>
    <property type="project" value="UniProtKB-SubCell"/>
</dbReference>
<dbReference type="SUPFAM" id="SSF52058">
    <property type="entry name" value="L domain-like"/>
    <property type="match status" value="1"/>
</dbReference>
<dbReference type="InterPro" id="IPR032675">
    <property type="entry name" value="LRR_dom_sf"/>
</dbReference>
<dbReference type="Gene3D" id="3.80.10.10">
    <property type="entry name" value="Ribonuclease Inhibitor"/>
    <property type="match status" value="1"/>
</dbReference>
<gene>
    <name evidence="6" type="ORF">CK203_104728</name>
</gene>
<evidence type="ECO:0000256" key="1">
    <source>
        <dbReference type="ARBA" id="ARBA00004496"/>
    </source>
</evidence>
<feature type="compositionally biased region" description="Polar residues" evidence="5">
    <location>
        <begin position="565"/>
        <end position="578"/>
    </location>
</feature>
<dbReference type="Pfam" id="PF13855">
    <property type="entry name" value="LRR_8"/>
    <property type="match status" value="1"/>
</dbReference>
<evidence type="ECO:0000256" key="4">
    <source>
        <dbReference type="ARBA" id="ARBA00022737"/>
    </source>
</evidence>
<dbReference type="FunFam" id="3.80.10.10:FF:002121">
    <property type="entry name" value="Uncharacterized protein"/>
    <property type="match status" value="1"/>
</dbReference>
<dbReference type="EMBL" id="QGNW01001165">
    <property type="protein sequence ID" value="RVW52703.1"/>
    <property type="molecule type" value="Genomic_DNA"/>
</dbReference>
<dbReference type="AlphaFoldDB" id="A0A438EYB1"/>
<dbReference type="InterPro" id="IPR001611">
    <property type="entry name" value="Leu-rich_rpt"/>
</dbReference>
<accession>A0A438EYB1</accession>
<sequence>MHSLTIAHINGSNASKAISPLNLFRFPSLGSLIYASSSLWEKRNEFRFMTDMRRFSDVIEELRLKDFPLFGGLFTRSGGLNSQAALRFENMWLLKDEFKELVRNCWTGKPFLVFNFGTIKEIECPLSLEEAKARKEALEDYKKWALLEETSWRQKSREIWLREGDKNTRACLTLFSEMKDWRLSIRGLHFEVLGKYRFRSLEASFLEEEAFEALRISLIMASFEEFFLHGTFQRRLNSTFLVLILKKWGAEDLRDFRSINLVGSLYKLLVKVLENRFEVSSGEVVSENQQAFIQGRQILDAVLVASEAVDSRVSCHIVKLVMRNNALTTLRGIENLKSLEDLDLSYNVISNFSEIEILAGLPSLRRLWLEGNPICCARWYRAQVFSFFAHPDKVKLDEMEISTREFWKRQIIIASRQKRPASFGFYYPAREDAGEGGISTKRVVIIYMLSGMKCLKSYLDLLVLRLRGACIYALTKIQCHVIMRSEVKRINAISDDEAEIVDLMKRVELMKKERSVLWLREFKEWMDLASDSFAEGNKYGSVLDSGTENYMRKKAGQRHLGESSRYVSDSVQASGDESGTDILESNNSFADISIGLVPQYVDRSGESGSMFALRDTGVDAIQDQSKSYSHEGINCVPVKAKDSHLNALTAQGSNRMVPDVSVTPLTVIDDIVESHLSSDCPGSPPHYQEDLLHRRHILVEDILQLSAESYSVASSDSNTSDSNDLCEVESSVSEVEQSVNEEISNRSVGHSLTTFFGNIYYEQRHQIPLQSLQLCSNDFCAGAHDGEIASLSNEEADWLDKKKCKRKPRKIVSVSQNNMVGRAEDSQTLVGNPDFCGGDMEDEQGEQIFGWNFWDGFVDGNRLVQVQL</sequence>
<keyword evidence="2" id="KW-0963">Cytoplasm</keyword>
<name>A0A438EYB1_VITVI</name>
<feature type="region of interest" description="Disordered" evidence="5">
    <location>
        <begin position="554"/>
        <end position="578"/>
    </location>
</feature>
<organism evidence="6 7">
    <name type="scientific">Vitis vinifera</name>
    <name type="common">Grape</name>
    <dbReference type="NCBI Taxonomy" id="29760"/>
    <lineage>
        <taxon>Eukaryota</taxon>
        <taxon>Viridiplantae</taxon>
        <taxon>Streptophyta</taxon>
        <taxon>Embryophyta</taxon>
        <taxon>Tracheophyta</taxon>
        <taxon>Spermatophyta</taxon>
        <taxon>Magnoliopsida</taxon>
        <taxon>eudicotyledons</taxon>
        <taxon>Gunneridae</taxon>
        <taxon>Pentapetalae</taxon>
        <taxon>rosids</taxon>
        <taxon>Vitales</taxon>
        <taxon>Vitaceae</taxon>
        <taxon>Viteae</taxon>
        <taxon>Vitis</taxon>
    </lineage>
</organism>
<keyword evidence="3" id="KW-0433">Leucine-rich repeat</keyword>
<evidence type="ECO:0000313" key="6">
    <source>
        <dbReference type="EMBL" id="RVW52703.1"/>
    </source>
</evidence>
<proteinExistence type="predicted"/>
<evidence type="ECO:0000256" key="5">
    <source>
        <dbReference type="SAM" id="MobiDB-lite"/>
    </source>
</evidence>
<dbReference type="Proteomes" id="UP000288805">
    <property type="component" value="Unassembled WGS sequence"/>
</dbReference>
<evidence type="ECO:0000256" key="3">
    <source>
        <dbReference type="ARBA" id="ARBA00022614"/>
    </source>
</evidence>
<reference evidence="6 7" key="1">
    <citation type="journal article" date="2018" name="PLoS Genet.">
        <title>Population sequencing reveals clonal diversity and ancestral inbreeding in the grapevine cultivar Chardonnay.</title>
        <authorList>
            <person name="Roach M.J."/>
            <person name="Johnson D.L."/>
            <person name="Bohlmann J."/>
            <person name="van Vuuren H.J."/>
            <person name="Jones S.J."/>
            <person name="Pretorius I.S."/>
            <person name="Schmidt S.A."/>
            <person name="Borneman A.R."/>
        </authorList>
    </citation>
    <scope>NUCLEOTIDE SEQUENCE [LARGE SCALE GENOMIC DNA]</scope>
    <source>
        <strain evidence="7">cv. Chardonnay</strain>
        <tissue evidence="6">Leaf</tissue>
    </source>
</reference>
<evidence type="ECO:0000256" key="2">
    <source>
        <dbReference type="ARBA" id="ARBA00022490"/>
    </source>
</evidence>
<evidence type="ECO:0000313" key="7">
    <source>
        <dbReference type="Proteomes" id="UP000288805"/>
    </source>
</evidence>
<comment type="caution">
    <text evidence="6">The sequence shown here is derived from an EMBL/GenBank/DDBJ whole genome shotgun (WGS) entry which is preliminary data.</text>
</comment>
<keyword evidence="4" id="KW-0677">Repeat</keyword>
<comment type="subcellular location">
    <subcellularLocation>
        <location evidence="1">Cytoplasm</location>
    </subcellularLocation>
</comment>
<dbReference type="PROSITE" id="PS51450">
    <property type="entry name" value="LRR"/>
    <property type="match status" value="1"/>
</dbReference>
<dbReference type="PANTHER" id="PTHR15454:SF69">
    <property type="entry name" value="SERINE_THREONINE-PROTEIN KINASE 11-INTERACTING PROTEIN"/>
    <property type="match status" value="1"/>
</dbReference>
<dbReference type="PANTHER" id="PTHR15454">
    <property type="entry name" value="NISCHARIN RELATED"/>
    <property type="match status" value="1"/>
</dbReference>
<protein>
    <submittedName>
        <fullName evidence="6">Uncharacterized protein</fullName>
    </submittedName>
</protein>